<evidence type="ECO:0000313" key="7">
    <source>
        <dbReference type="Proteomes" id="UP000255389"/>
    </source>
</evidence>
<dbReference type="PANTHER" id="PTHR37042:SF4">
    <property type="entry name" value="OUTER MEMBRANE PROTEIN RV1973"/>
    <property type="match status" value="1"/>
</dbReference>
<dbReference type="EMBL" id="UGQY01000004">
    <property type="protein sequence ID" value="SUA03792.1"/>
    <property type="molecule type" value="Genomic_DNA"/>
</dbReference>
<dbReference type="EC" id="2.7.1.-" evidence="6"/>
<dbReference type="InterPro" id="IPR007430">
    <property type="entry name" value="VirB8"/>
</dbReference>
<keyword evidence="4" id="KW-1133">Transmembrane helix</keyword>
<protein>
    <submittedName>
        <fullName evidence="6">Conserved Mce associated membrane protein</fullName>
        <ecNumber evidence="6">2.7.1.-</ecNumber>
    </submittedName>
</protein>
<accession>A0A378UZW7</accession>
<dbReference type="GO" id="GO:0016020">
    <property type="term" value="C:membrane"/>
    <property type="evidence" value="ECO:0007669"/>
    <property type="project" value="UniProtKB-SubCell"/>
</dbReference>
<keyword evidence="6" id="KW-0808">Transferase</keyword>
<dbReference type="GO" id="GO:0016740">
    <property type="term" value="F:transferase activity"/>
    <property type="evidence" value="ECO:0007669"/>
    <property type="project" value="UniProtKB-KW"/>
</dbReference>
<evidence type="ECO:0000256" key="1">
    <source>
        <dbReference type="ARBA" id="ARBA00004370"/>
    </source>
</evidence>
<dbReference type="AlphaFoldDB" id="A0A378UZW7"/>
<dbReference type="Pfam" id="PF04335">
    <property type="entry name" value="VirB8"/>
    <property type="match status" value="1"/>
</dbReference>
<dbReference type="Proteomes" id="UP000255389">
    <property type="component" value="Unassembled WGS sequence"/>
</dbReference>
<evidence type="ECO:0000313" key="6">
    <source>
        <dbReference type="EMBL" id="SUA03792.1"/>
    </source>
</evidence>
<dbReference type="PANTHER" id="PTHR37042">
    <property type="entry name" value="OUTER MEMBRANE PROTEIN RV1973"/>
    <property type="match status" value="1"/>
</dbReference>
<feature type="domain" description="Bacterial virulence protein VirB8" evidence="5">
    <location>
        <begin position="101"/>
        <end position="194"/>
    </location>
</feature>
<name>A0A378UZW7_MYCFO</name>
<organism evidence="6 7">
    <name type="scientific">Mycolicibacterium fortuitum</name>
    <name type="common">Mycobacterium fortuitum</name>
    <dbReference type="NCBI Taxonomy" id="1766"/>
    <lineage>
        <taxon>Bacteria</taxon>
        <taxon>Bacillati</taxon>
        <taxon>Actinomycetota</taxon>
        <taxon>Actinomycetes</taxon>
        <taxon>Mycobacteriales</taxon>
        <taxon>Mycobacteriaceae</taxon>
        <taxon>Mycolicibacterium</taxon>
    </lineage>
</organism>
<feature type="compositionally biased region" description="Polar residues" evidence="3">
    <location>
        <begin position="1"/>
        <end position="11"/>
    </location>
</feature>
<feature type="transmembrane region" description="Helical" evidence="4">
    <location>
        <begin position="50"/>
        <end position="73"/>
    </location>
</feature>
<evidence type="ECO:0000256" key="4">
    <source>
        <dbReference type="SAM" id="Phobius"/>
    </source>
</evidence>
<gene>
    <name evidence="6" type="ORF">NCTC1542_05279</name>
</gene>
<evidence type="ECO:0000256" key="3">
    <source>
        <dbReference type="SAM" id="MobiDB-lite"/>
    </source>
</evidence>
<reference evidence="6 7" key="1">
    <citation type="submission" date="2018-06" db="EMBL/GenBank/DDBJ databases">
        <authorList>
            <consortium name="Pathogen Informatics"/>
            <person name="Doyle S."/>
        </authorList>
    </citation>
    <scope>NUCLEOTIDE SEQUENCE [LARGE SCALE GENOMIC DNA]</scope>
    <source>
        <strain evidence="6 7">NCTC1542</strain>
    </source>
</reference>
<dbReference type="RefSeq" id="WP_003881554.1">
    <property type="nucleotide sequence ID" value="NZ_CP110127.1"/>
</dbReference>
<dbReference type="GeneID" id="93410866"/>
<sequence>MGNDAASTRTLSAPSDDDDAPGAERPDEIVDYETASTPIELNSAARWHRLWHPVAFGLVAVALLSVLIGWLGYQTYRYQQTQHQGALFLQAARQGAVNLTTIDWQHAETDVQRIMDGAAGEFYDDFAQRAQPFVDVVKQAQSVSVGTVTQAALESQSATEAQALVAVSVKTTNTTGEEPVPRAWRMRIAVQQIDNQIKVSRVEFVP</sequence>
<keyword evidence="2 4" id="KW-0472">Membrane</keyword>
<evidence type="ECO:0000259" key="5">
    <source>
        <dbReference type="Pfam" id="PF04335"/>
    </source>
</evidence>
<feature type="region of interest" description="Disordered" evidence="3">
    <location>
        <begin position="1"/>
        <end position="25"/>
    </location>
</feature>
<keyword evidence="4" id="KW-0812">Transmembrane</keyword>
<evidence type="ECO:0000256" key="2">
    <source>
        <dbReference type="ARBA" id="ARBA00023136"/>
    </source>
</evidence>
<comment type="subcellular location">
    <subcellularLocation>
        <location evidence="1">Membrane</location>
    </subcellularLocation>
</comment>
<proteinExistence type="predicted"/>